<evidence type="ECO:0000313" key="12">
    <source>
        <dbReference type="EMBL" id="RXK55511.1"/>
    </source>
</evidence>
<gene>
    <name evidence="12" type="primary">recN</name>
    <name evidence="12" type="ORF">ESB00_06360</name>
</gene>
<name>A0A4Q1C9K1_9BACT</name>
<evidence type="ECO:0000256" key="1">
    <source>
        <dbReference type="ARBA" id="ARBA00003618"/>
    </source>
</evidence>
<dbReference type="Gene3D" id="3.40.50.300">
    <property type="entry name" value="P-loop containing nucleotide triphosphate hydrolases"/>
    <property type="match status" value="2"/>
</dbReference>
<keyword evidence="6" id="KW-0067">ATP-binding</keyword>
<evidence type="ECO:0000313" key="13">
    <source>
        <dbReference type="Proteomes" id="UP000290218"/>
    </source>
</evidence>
<comment type="caution">
    <text evidence="12">The sequence shown here is derived from an EMBL/GenBank/DDBJ whole genome shotgun (WGS) entry which is preliminary data.</text>
</comment>
<dbReference type="GO" id="GO:0006281">
    <property type="term" value="P:DNA repair"/>
    <property type="evidence" value="ECO:0007669"/>
    <property type="project" value="UniProtKB-KW"/>
</dbReference>
<evidence type="ECO:0000256" key="4">
    <source>
        <dbReference type="ARBA" id="ARBA00022741"/>
    </source>
</evidence>
<keyword evidence="7 9" id="KW-0234">DNA repair</keyword>
<comment type="similarity">
    <text evidence="2 9">Belongs to the RecN family.</text>
</comment>
<keyword evidence="4" id="KW-0547">Nucleotide-binding</keyword>
<sequence>MLQSLRIRNLALLDEVELDFETGFTAVTGETGAGKSILLGALSLLAGARADKTIIRQGADACEVEAALFFSDTRRLDMVLANLSLPPCDDGVLIIKRSLPREKAPKMSVNGGLATLGALQELGAQWIDFHGPGEPRRLLKENGQRELLDLFARNSGILEKYQALFGQWRDLIEERDRLRSADKLSSDQIDFLKLQLAKIDALELTEEAIAALERDFQRQQGAQEIMQLASRLSGGLSGEDGLLGRLAQLLRDARQLEAFDATSKALADRLQSASLELGDLDAEFSSLATSLNFDPEQAEELQTKMNSWLELKRKHGAKVEAVLAARDDMRRRLEQQGDIEGTLAKLEKRIAAAEKQARAAAAELRATRDKAAQQLAKVAAKVIVQLGFKKADFRVALTPLAEPGPHGDCGVEFLFSPNVGEAPLPLSRIASSGELARVMLALKAVLAEIDDVPLLVFDEVDANVGGEIGRIVGEKMADIAERHQVLCVTHLPQVAAQAANHFVVIKDQSGDRASVSIESIHDDRKGRVGELARMLGDRTAKSAQAHAEELLKLRG</sequence>
<evidence type="ECO:0000256" key="2">
    <source>
        <dbReference type="ARBA" id="ARBA00009441"/>
    </source>
</evidence>
<dbReference type="PANTHER" id="PTHR11059">
    <property type="entry name" value="DNA REPAIR PROTEIN RECN"/>
    <property type="match status" value="1"/>
</dbReference>
<dbReference type="InterPro" id="IPR004604">
    <property type="entry name" value="DNA_recomb/repair_RecN"/>
</dbReference>
<dbReference type="GO" id="GO:0005524">
    <property type="term" value="F:ATP binding"/>
    <property type="evidence" value="ECO:0007669"/>
    <property type="project" value="UniProtKB-KW"/>
</dbReference>
<dbReference type="Proteomes" id="UP000290218">
    <property type="component" value="Unassembled WGS sequence"/>
</dbReference>
<reference evidence="12 13" key="1">
    <citation type="submission" date="2019-01" db="EMBL/GenBank/DDBJ databases">
        <title>Lacunisphaera sp. strain TWA-58.</title>
        <authorList>
            <person name="Chen W.-M."/>
        </authorList>
    </citation>
    <scope>NUCLEOTIDE SEQUENCE [LARGE SCALE GENOMIC DNA]</scope>
    <source>
        <strain evidence="12 13">TWA-58</strain>
    </source>
</reference>
<dbReference type="PIRSF" id="PIRSF003128">
    <property type="entry name" value="RecN"/>
    <property type="match status" value="1"/>
</dbReference>
<evidence type="ECO:0000256" key="8">
    <source>
        <dbReference type="ARBA" id="ARBA00033408"/>
    </source>
</evidence>
<dbReference type="Pfam" id="PF02463">
    <property type="entry name" value="SMC_N"/>
    <property type="match status" value="1"/>
</dbReference>
<evidence type="ECO:0000259" key="11">
    <source>
        <dbReference type="Pfam" id="PF02463"/>
    </source>
</evidence>
<dbReference type="CDD" id="cd03241">
    <property type="entry name" value="ABC_RecN"/>
    <property type="match status" value="1"/>
</dbReference>
<feature type="coiled-coil region" evidence="10">
    <location>
        <begin position="336"/>
        <end position="381"/>
    </location>
</feature>
<evidence type="ECO:0000256" key="7">
    <source>
        <dbReference type="ARBA" id="ARBA00023204"/>
    </source>
</evidence>
<evidence type="ECO:0000256" key="9">
    <source>
        <dbReference type="PIRNR" id="PIRNR003128"/>
    </source>
</evidence>
<dbReference type="GO" id="GO:0043590">
    <property type="term" value="C:bacterial nucleoid"/>
    <property type="evidence" value="ECO:0007669"/>
    <property type="project" value="TreeGrafter"/>
</dbReference>
<dbReference type="InterPro" id="IPR027417">
    <property type="entry name" value="P-loop_NTPase"/>
</dbReference>
<dbReference type="EMBL" id="SDHX01000001">
    <property type="protein sequence ID" value="RXK55511.1"/>
    <property type="molecule type" value="Genomic_DNA"/>
</dbReference>
<accession>A0A4Q1C9K1</accession>
<evidence type="ECO:0000256" key="10">
    <source>
        <dbReference type="SAM" id="Coils"/>
    </source>
</evidence>
<evidence type="ECO:0000256" key="6">
    <source>
        <dbReference type="ARBA" id="ARBA00022840"/>
    </source>
</evidence>
<keyword evidence="5 9" id="KW-0227">DNA damage</keyword>
<dbReference type="SUPFAM" id="SSF52540">
    <property type="entry name" value="P-loop containing nucleoside triphosphate hydrolases"/>
    <property type="match status" value="1"/>
</dbReference>
<dbReference type="OrthoDB" id="9806954at2"/>
<dbReference type="AlphaFoldDB" id="A0A4Q1C9K1"/>
<dbReference type="PANTHER" id="PTHR11059:SF0">
    <property type="entry name" value="DNA REPAIR PROTEIN RECN"/>
    <property type="match status" value="1"/>
</dbReference>
<proteinExistence type="inferred from homology"/>
<dbReference type="GO" id="GO:0009432">
    <property type="term" value="P:SOS response"/>
    <property type="evidence" value="ECO:0007669"/>
    <property type="project" value="TreeGrafter"/>
</dbReference>
<evidence type="ECO:0000256" key="5">
    <source>
        <dbReference type="ARBA" id="ARBA00022763"/>
    </source>
</evidence>
<feature type="domain" description="RecF/RecN/SMC N-terminal" evidence="11">
    <location>
        <begin position="2"/>
        <end position="508"/>
    </location>
</feature>
<dbReference type="InterPro" id="IPR003395">
    <property type="entry name" value="RecF/RecN/SMC_N"/>
</dbReference>
<evidence type="ECO:0000256" key="3">
    <source>
        <dbReference type="ARBA" id="ARBA00021315"/>
    </source>
</evidence>
<keyword evidence="10" id="KW-0175">Coiled coil</keyword>
<dbReference type="NCBIfam" id="TIGR00634">
    <property type="entry name" value="recN"/>
    <property type="match status" value="1"/>
</dbReference>
<comment type="function">
    <text evidence="1 9">May be involved in recombinational repair of damaged DNA.</text>
</comment>
<dbReference type="RefSeq" id="WP_129046876.1">
    <property type="nucleotide sequence ID" value="NZ_SDHX01000001.1"/>
</dbReference>
<keyword evidence="13" id="KW-1185">Reference proteome</keyword>
<dbReference type="GO" id="GO:0006310">
    <property type="term" value="P:DNA recombination"/>
    <property type="evidence" value="ECO:0007669"/>
    <property type="project" value="InterPro"/>
</dbReference>
<protein>
    <recommendedName>
        <fullName evidence="3 9">DNA repair protein RecN</fullName>
    </recommendedName>
    <alternativeName>
        <fullName evidence="8 9">Recombination protein N</fullName>
    </alternativeName>
</protein>
<organism evidence="12 13">
    <name type="scientific">Oleiharenicola lentus</name>
    <dbReference type="NCBI Taxonomy" id="2508720"/>
    <lineage>
        <taxon>Bacteria</taxon>
        <taxon>Pseudomonadati</taxon>
        <taxon>Verrucomicrobiota</taxon>
        <taxon>Opitutia</taxon>
        <taxon>Opitutales</taxon>
        <taxon>Opitutaceae</taxon>
        <taxon>Oleiharenicola</taxon>
    </lineage>
</organism>